<comment type="similarity">
    <text evidence="1">Belongs to the UPF0166 family.</text>
</comment>
<dbReference type="SUPFAM" id="SSF54913">
    <property type="entry name" value="GlnB-like"/>
    <property type="match status" value="1"/>
</dbReference>
<evidence type="ECO:0000313" key="3">
    <source>
        <dbReference type="Proteomes" id="UP000693952"/>
    </source>
</evidence>
<dbReference type="RefSeq" id="WP_124347406.1">
    <property type="nucleotide sequence ID" value="NZ_CP027706.1"/>
</dbReference>
<sequence>MKGYLVIFFTQQNRRHQGRMLGDWIVDLARGMGLHGATLSSAIEGFGQSRHLHSVHFFDQADQPLEIRLAMTMAEAERLFERLATEDFSLFYIKTPIEFGYLGKQAQPMAPDAPSKTASAPLS</sequence>
<dbReference type="Proteomes" id="UP000693952">
    <property type="component" value="Chromosome"/>
</dbReference>
<name>A0ABX8MKL7_9PSED</name>
<dbReference type="Gene3D" id="3.30.70.120">
    <property type="match status" value="1"/>
</dbReference>
<proteinExistence type="inferred from homology"/>
<reference evidence="2" key="1">
    <citation type="submission" date="2021-06" db="EMBL/GenBank/DDBJ databases">
        <title>Updating the genus Pseudomonas: Description of 43 new species and partition of the Pseudomonas putida group.</title>
        <authorList>
            <person name="Girard L."/>
            <person name="Lood C."/>
            <person name="Vandamme P."/>
            <person name="Rokni-Zadeh H."/>
            <person name="van Noort V."/>
            <person name="Hofte M."/>
            <person name="Lavigne R."/>
            <person name="De Mot R."/>
        </authorList>
    </citation>
    <scope>NUCLEOTIDE SEQUENCE</scope>
    <source>
        <strain evidence="2">CMR12a</strain>
    </source>
</reference>
<dbReference type="InterPro" id="IPR003793">
    <property type="entry name" value="UPF0166"/>
</dbReference>
<protein>
    <submittedName>
        <fullName evidence="2">DUF190 domain-containing protein</fullName>
    </submittedName>
</protein>
<dbReference type="Pfam" id="PF02641">
    <property type="entry name" value="DUF190"/>
    <property type="match status" value="1"/>
</dbReference>
<dbReference type="InterPro" id="IPR015867">
    <property type="entry name" value="N-reg_PII/ATP_PRibTrfase_C"/>
</dbReference>
<organism evidence="2 3">
    <name type="scientific">Pseudomonas sessilinigenes</name>
    <dbReference type="NCBI Taxonomy" id="658629"/>
    <lineage>
        <taxon>Bacteria</taxon>
        <taxon>Pseudomonadati</taxon>
        <taxon>Pseudomonadota</taxon>
        <taxon>Gammaproteobacteria</taxon>
        <taxon>Pseudomonadales</taxon>
        <taxon>Pseudomonadaceae</taxon>
        <taxon>Pseudomonas</taxon>
    </lineage>
</organism>
<evidence type="ECO:0000256" key="1">
    <source>
        <dbReference type="ARBA" id="ARBA00010554"/>
    </source>
</evidence>
<accession>A0ABX8MKL7</accession>
<keyword evidence="3" id="KW-1185">Reference proteome</keyword>
<dbReference type="EMBL" id="CP077074">
    <property type="protein sequence ID" value="QXH39869.1"/>
    <property type="molecule type" value="Genomic_DNA"/>
</dbReference>
<evidence type="ECO:0000313" key="2">
    <source>
        <dbReference type="EMBL" id="QXH39869.1"/>
    </source>
</evidence>
<gene>
    <name evidence="2" type="ORF">KSS89_27210</name>
</gene>
<dbReference type="InterPro" id="IPR011322">
    <property type="entry name" value="N-reg_PII-like_a/b"/>
</dbReference>